<keyword evidence="2" id="KW-1185">Reference proteome</keyword>
<proteinExistence type="predicted"/>
<comment type="caution">
    <text evidence="1">The sequence shown here is derived from an EMBL/GenBank/DDBJ whole genome shotgun (WGS) entry which is preliminary data.</text>
</comment>
<dbReference type="AlphaFoldDB" id="A0A3M7SFC2"/>
<accession>A0A3M7SFC2</accession>
<gene>
    <name evidence="1" type="ORF">BpHYR1_035817</name>
</gene>
<organism evidence="1 2">
    <name type="scientific">Brachionus plicatilis</name>
    <name type="common">Marine rotifer</name>
    <name type="synonym">Brachionus muelleri</name>
    <dbReference type="NCBI Taxonomy" id="10195"/>
    <lineage>
        <taxon>Eukaryota</taxon>
        <taxon>Metazoa</taxon>
        <taxon>Spiralia</taxon>
        <taxon>Gnathifera</taxon>
        <taxon>Rotifera</taxon>
        <taxon>Eurotatoria</taxon>
        <taxon>Monogononta</taxon>
        <taxon>Pseudotrocha</taxon>
        <taxon>Ploima</taxon>
        <taxon>Brachionidae</taxon>
        <taxon>Brachionus</taxon>
    </lineage>
</organism>
<name>A0A3M7SFC2_BRAPC</name>
<sequence length="83" mass="9652">MLAQVIMKKGEKKKIELLMAKIDSKAFEAFVSKNELKFIKIYVQNIMYLIKVFYICGNLTLSINSVLDYILQVFIVTKVKMLN</sequence>
<evidence type="ECO:0000313" key="2">
    <source>
        <dbReference type="Proteomes" id="UP000276133"/>
    </source>
</evidence>
<protein>
    <submittedName>
        <fullName evidence="1">Uncharacterized protein</fullName>
    </submittedName>
</protein>
<reference evidence="1 2" key="1">
    <citation type="journal article" date="2018" name="Sci. Rep.">
        <title>Genomic signatures of local adaptation to the degree of environmental predictability in rotifers.</title>
        <authorList>
            <person name="Franch-Gras L."/>
            <person name="Hahn C."/>
            <person name="Garcia-Roger E.M."/>
            <person name="Carmona M.J."/>
            <person name="Serra M."/>
            <person name="Gomez A."/>
        </authorList>
    </citation>
    <scope>NUCLEOTIDE SEQUENCE [LARGE SCALE GENOMIC DNA]</scope>
    <source>
        <strain evidence="1">HYR1</strain>
    </source>
</reference>
<evidence type="ECO:0000313" key="1">
    <source>
        <dbReference type="EMBL" id="RNA34503.1"/>
    </source>
</evidence>
<dbReference type="EMBL" id="REGN01001465">
    <property type="protein sequence ID" value="RNA34503.1"/>
    <property type="molecule type" value="Genomic_DNA"/>
</dbReference>
<dbReference type="Proteomes" id="UP000276133">
    <property type="component" value="Unassembled WGS sequence"/>
</dbReference>